<sequence>MICASMRDMTMLDDVDRALIHALHIDGRAPFTKIGDVLGVSTQTVARRYRRLRAEASLRVVGLPDPQRAGQAEWMVRLTATPHTAQELAHALARRADTAWIKLMSGGTEICVNVQTTAASDHSPPSSARSRRSPCRHGVDQADVRRHGDLRERADDGGERPLAAAAGHPAHGERHGGLGAPAAAPLLRRPDRVARPRQLPRRGADRGAHPGAPGPGQAPDQRRRCPDGGPAARRAGGPRRTGDGHGLVGGDRRAPAGRPPGRRNGVLRPGDRPGAAGRDHAGAALDGGGAGPPRPGGEDAGQAPGGGDRRGHDGTGQPGGAGPLPGRGGAAPLPDPPAGCARRHPDAGDGAGAADGEGGGVPVRPVPPKWT</sequence>
<dbReference type="InterPro" id="IPR019888">
    <property type="entry name" value="Tscrpt_reg_AsnC-like"/>
</dbReference>
<evidence type="ECO:0000313" key="6">
    <source>
        <dbReference type="EMBL" id="EOD67794.1"/>
    </source>
</evidence>
<evidence type="ECO:0000313" key="7">
    <source>
        <dbReference type="Proteomes" id="UP000014139"/>
    </source>
</evidence>
<dbReference type="PRINTS" id="PR00033">
    <property type="entry name" value="HTHASNC"/>
</dbReference>
<evidence type="ECO:0000256" key="4">
    <source>
        <dbReference type="SAM" id="MobiDB-lite"/>
    </source>
</evidence>
<dbReference type="SMART" id="SM00344">
    <property type="entry name" value="HTH_ASNC"/>
    <property type="match status" value="1"/>
</dbReference>
<dbReference type="PROSITE" id="PS50956">
    <property type="entry name" value="HTH_ASNC_2"/>
    <property type="match status" value="1"/>
</dbReference>
<evidence type="ECO:0000256" key="2">
    <source>
        <dbReference type="ARBA" id="ARBA00023125"/>
    </source>
</evidence>
<keyword evidence="1" id="KW-0805">Transcription regulation</keyword>
<dbReference type="InterPro" id="IPR000485">
    <property type="entry name" value="AsnC-type_HTH_dom"/>
</dbReference>
<organism evidence="6 7">
    <name type="scientific">Amycolatopsis vancoresmycina DSM 44592</name>
    <dbReference type="NCBI Taxonomy" id="1292037"/>
    <lineage>
        <taxon>Bacteria</taxon>
        <taxon>Bacillati</taxon>
        <taxon>Actinomycetota</taxon>
        <taxon>Actinomycetes</taxon>
        <taxon>Pseudonocardiales</taxon>
        <taxon>Pseudonocardiaceae</taxon>
        <taxon>Amycolatopsis</taxon>
    </lineage>
</organism>
<dbReference type="InterPro" id="IPR036390">
    <property type="entry name" value="WH_DNA-bd_sf"/>
</dbReference>
<feature type="compositionally biased region" description="Gly residues" evidence="4">
    <location>
        <begin position="314"/>
        <end position="329"/>
    </location>
</feature>
<reference evidence="6 7" key="1">
    <citation type="submission" date="2013-02" db="EMBL/GenBank/DDBJ databases">
        <title>Draft genome sequence of Amycolatopsis vancoresmycina strain DSM 44592T.</title>
        <authorList>
            <person name="Kumar S."/>
            <person name="Kaur N."/>
            <person name="Kaur C."/>
            <person name="Raghava G.P.S."/>
            <person name="Mayilraj S."/>
        </authorList>
    </citation>
    <scope>NUCLEOTIDE SEQUENCE [LARGE SCALE GENOMIC DNA]</scope>
    <source>
        <strain evidence="6 7">DSM 44592</strain>
    </source>
</reference>
<keyword evidence="2" id="KW-0238">DNA-binding</keyword>
<dbReference type="eggNOG" id="COG1522">
    <property type="taxonomic scope" value="Bacteria"/>
</dbReference>
<feature type="compositionally biased region" description="Low complexity" evidence="4">
    <location>
        <begin position="118"/>
        <end position="128"/>
    </location>
</feature>
<feature type="compositionally biased region" description="Gly residues" evidence="4">
    <location>
        <begin position="349"/>
        <end position="361"/>
    </location>
</feature>
<dbReference type="EMBL" id="AOUO01000194">
    <property type="protein sequence ID" value="EOD67794.1"/>
    <property type="molecule type" value="Genomic_DNA"/>
</dbReference>
<dbReference type="AlphaFoldDB" id="R1IBK8"/>
<feature type="compositionally biased region" description="Basic and acidic residues" evidence="4">
    <location>
        <begin position="137"/>
        <end position="159"/>
    </location>
</feature>
<feature type="compositionally biased region" description="Low complexity" evidence="4">
    <location>
        <begin position="209"/>
        <end position="219"/>
    </location>
</feature>
<dbReference type="Pfam" id="PF13404">
    <property type="entry name" value="HTH_AsnC-type"/>
    <property type="match status" value="1"/>
</dbReference>
<accession>R1IBK8</accession>
<feature type="region of interest" description="Disordered" evidence="4">
    <location>
        <begin position="117"/>
        <end position="371"/>
    </location>
</feature>
<dbReference type="Proteomes" id="UP000014139">
    <property type="component" value="Unassembled WGS sequence"/>
</dbReference>
<proteinExistence type="predicted"/>
<dbReference type="InterPro" id="IPR036388">
    <property type="entry name" value="WH-like_DNA-bd_sf"/>
</dbReference>
<comment type="caution">
    <text evidence="6">The sequence shown here is derived from an EMBL/GenBank/DDBJ whole genome shotgun (WGS) entry which is preliminary data.</text>
</comment>
<evidence type="ECO:0000259" key="5">
    <source>
        <dbReference type="PROSITE" id="PS50956"/>
    </source>
</evidence>
<dbReference type="GO" id="GO:0043200">
    <property type="term" value="P:response to amino acid"/>
    <property type="evidence" value="ECO:0007669"/>
    <property type="project" value="TreeGrafter"/>
</dbReference>
<feature type="domain" description="HTH asnC-type" evidence="5">
    <location>
        <begin position="12"/>
        <end position="72"/>
    </location>
</feature>
<gene>
    <name evidence="6" type="ORF">H480_14632</name>
</gene>
<keyword evidence="7" id="KW-1185">Reference proteome</keyword>
<dbReference type="Gene3D" id="1.10.10.10">
    <property type="entry name" value="Winged helix-like DNA-binding domain superfamily/Winged helix DNA-binding domain"/>
    <property type="match status" value="1"/>
</dbReference>
<dbReference type="PANTHER" id="PTHR30154:SF34">
    <property type="entry name" value="TRANSCRIPTIONAL REGULATOR AZLB"/>
    <property type="match status" value="1"/>
</dbReference>
<protein>
    <submittedName>
        <fullName evidence="6">Lrp/AsnC family transcriptional regulator</fullName>
    </submittedName>
</protein>
<evidence type="ECO:0000256" key="3">
    <source>
        <dbReference type="ARBA" id="ARBA00023163"/>
    </source>
</evidence>
<dbReference type="GO" id="GO:0005829">
    <property type="term" value="C:cytosol"/>
    <property type="evidence" value="ECO:0007669"/>
    <property type="project" value="TreeGrafter"/>
</dbReference>
<keyword evidence="3" id="KW-0804">Transcription</keyword>
<dbReference type="SUPFAM" id="SSF46785">
    <property type="entry name" value="Winged helix' DNA-binding domain"/>
    <property type="match status" value="1"/>
</dbReference>
<evidence type="ECO:0000256" key="1">
    <source>
        <dbReference type="ARBA" id="ARBA00023015"/>
    </source>
</evidence>
<name>R1IBK8_9PSEU</name>
<dbReference type="GO" id="GO:0043565">
    <property type="term" value="F:sequence-specific DNA binding"/>
    <property type="evidence" value="ECO:0007669"/>
    <property type="project" value="InterPro"/>
</dbReference>
<dbReference type="PANTHER" id="PTHR30154">
    <property type="entry name" value="LEUCINE-RESPONSIVE REGULATORY PROTEIN"/>
    <property type="match status" value="1"/>
</dbReference>